<feature type="chain" id="PRO_5031122878" description="T9SS type A sorting domain-containing protein" evidence="1">
    <location>
        <begin position="20"/>
        <end position="367"/>
    </location>
</feature>
<evidence type="ECO:0000313" key="2">
    <source>
        <dbReference type="EMBL" id="MBB3840540.1"/>
    </source>
</evidence>
<evidence type="ECO:0000256" key="1">
    <source>
        <dbReference type="SAM" id="SignalP"/>
    </source>
</evidence>
<dbReference type="EMBL" id="JACIBY010000011">
    <property type="protein sequence ID" value="MBB3840540.1"/>
    <property type="molecule type" value="Genomic_DNA"/>
</dbReference>
<reference evidence="2 3" key="1">
    <citation type="submission" date="2020-08" db="EMBL/GenBank/DDBJ databases">
        <title>Genomic Encyclopedia of Type Strains, Phase IV (KMG-IV): sequencing the most valuable type-strain genomes for metagenomic binning, comparative biology and taxonomic classification.</title>
        <authorList>
            <person name="Goeker M."/>
        </authorList>
    </citation>
    <scope>NUCLEOTIDE SEQUENCE [LARGE SCALE GENOMIC DNA]</scope>
    <source>
        <strain evidence="2 3">DSM 17976</strain>
    </source>
</reference>
<evidence type="ECO:0000313" key="3">
    <source>
        <dbReference type="Proteomes" id="UP000541352"/>
    </source>
</evidence>
<dbReference type="NCBIfam" id="TIGR04183">
    <property type="entry name" value="Por_Secre_tail"/>
    <property type="match status" value="1"/>
</dbReference>
<evidence type="ECO:0008006" key="4">
    <source>
        <dbReference type="Google" id="ProtNLM"/>
    </source>
</evidence>
<feature type="signal peptide" evidence="1">
    <location>
        <begin position="1"/>
        <end position="19"/>
    </location>
</feature>
<keyword evidence="3" id="KW-1185">Reference proteome</keyword>
<gene>
    <name evidence="2" type="ORF">FHS57_004560</name>
</gene>
<dbReference type="Proteomes" id="UP000541352">
    <property type="component" value="Unassembled WGS sequence"/>
</dbReference>
<proteinExistence type="predicted"/>
<protein>
    <recommendedName>
        <fullName evidence="4">T9SS type A sorting domain-containing protein</fullName>
    </recommendedName>
</protein>
<sequence>MKKLSIFFLFWGIVSTSYATHVKGGTIRVARATSTGLTYSMTVYLLIDERSGSAAAEGQSSVSICTGENGQTITAFRQARRLLSQGAVSLNTYQAQYTYATPNTFTVSVALENRGDNISNFNAINSPFYIQTTFSTNLVNSTPTFNEAIGTYFAATRQIFTGNFQAIDTEGDSLVYRIDKSKTTRSGTCSSQPIDAYLYPNEVTREGTFSIQSRTGMLTWNAPTQIGQYTFVVRIEEWRNGLRISESQFETTLPVGDFGGTPVSIPPFEFPETSNGPITGIDRVPTSQLLVIPSIAHQRINVVWRGLVSSTAVFQLIDMTGSVLSEYRSFAYSPIHEHSFDTTQLSAGTYLVRINADRVATGKFIKQ</sequence>
<dbReference type="InterPro" id="IPR026444">
    <property type="entry name" value="Secre_tail"/>
</dbReference>
<name>A0A7W6ESB5_9BACT</name>
<keyword evidence="1" id="KW-0732">Signal</keyword>
<dbReference type="RefSeq" id="WP_183977569.1">
    <property type="nucleotide sequence ID" value="NZ_JACIBY010000011.1"/>
</dbReference>
<accession>A0A7W6ESB5</accession>
<dbReference type="AlphaFoldDB" id="A0A7W6ESB5"/>
<comment type="caution">
    <text evidence="2">The sequence shown here is derived from an EMBL/GenBank/DDBJ whole genome shotgun (WGS) entry which is preliminary data.</text>
</comment>
<organism evidence="2 3">
    <name type="scientific">Runella defluvii</name>
    <dbReference type="NCBI Taxonomy" id="370973"/>
    <lineage>
        <taxon>Bacteria</taxon>
        <taxon>Pseudomonadati</taxon>
        <taxon>Bacteroidota</taxon>
        <taxon>Cytophagia</taxon>
        <taxon>Cytophagales</taxon>
        <taxon>Spirosomataceae</taxon>
        <taxon>Runella</taxon>
    </lineage>
</organism>